<feature type="compositionally biased region" description="Low complexity" evidence="3">
    <location>
        <begin position="325"/>
        <end position="341"/>
    </location>
</feature>
<feature type="compositionally biased region" description="Polar residues" evidence="3">
    <location>
        <begin position="216"/>
        <end position="227"/>
    </location>
</feature>
<dbReference type="CDD" id="cd18727">
    <property type="entry name" value="PIN_Swt1-like"/>
    <property type="match status" value="1"/>
</dbReference>
<dbReference type="GeneID" id="115158763"/>
<dbReference type="OrthoDB" id="548295at2759"/>
<evidence type="ECO:0000256" key="2">
    <source>
        <dbReference type="ARBA" id="ARBA00074620"/>
    </source>
</evidence>
<dbReference type="RefSeq" id="XP_029563921.1">
    <property type="nucleotide sequence ID" value="XM_029708061.1"/>
</dbReference>
<dbReference type="Ensembl" id="ENSSTUT00000050000.1">
    <property type="protein sequence ID" value="ENSSTUP00000047938.1"/>
    <property type="gene ID" value="ENSSTUG00000020102.1"/>
</dbReference>
<feature type="compositionally biased region" description="Polar residues" evidence="3">
    <location>
        <begin position="760"/>
        <end position="771"/>
    </location>
</feature>
<feature type="compositionally biased region" description="Polar residues" evidence="3">
    <location>
        <begin position="117"/>
        <end position="128"/>
    </location>
</feature>
<evidence type="ECO:0000313" key="6">
    <source>
        <dbReference type="Proteomes" id="UP000472277"/>
    </source>
</evidence>
<feature type="compositionally biased region" description="Basic and acidic residues" evidence="3">
    <location>
        <begin position="258"/>
        <end position="271"/>
    </location>
</feature>
<feature type="compositionally biased region" description="Basic and acidic residues" evidence="3">
    <location>
        <begin position="772"/>
        <end position="789"/>
    </location>
</feature>
<name>A0A673ZM62_SALTR</name>
<dbReference type="Pfam" id="PF13638">
    <property type="entry name" value="PIN_4"/>
    <property type="match status" value="1"/>
</dbReference>
<feature type="compositionally biased region" description="Polar residues" evidence="3">
    <location>
        <begin position="137"/>
        <end position="152"/>
    </location>
</feature>
<sequence>MSKKSKKKKKEKKEKETNKLSFSSSKSSQKEKGTKKRSSAEGKHHGSCSAEEKRGREKRVSHSTPGNSAAGSSHKKDREFKKALYRLEKTTSQGAAEGKNACPLGTLPQDSSVRKSCPSQDGSATTGVKTADRVSSKPVSSLSTNKTQSQNVEKIPTSQGSSSKPSDKSPSKTASSRLATSPRSLMAQLKEQTKTLVKRRSRPEEKLGIGKDHTSQGRSYQDPQLSLSLAEEMRETSPRSLMAQLKEQRKTLVKRRSRPEEKPGIGKDHTSQGRSYQDPQLSLSLAEEMREKRRKLVKRRSEEEKEDVLKAKRDKSGAKSYSLPSNNNTTTKQSSTSTKNATFEKISDTERHRPTTQKQGNVSDLSKTSATSKSTCAEVQMPLPKPQLPLNFKIPKKSKLVPLPVNRAIWGGDQEDNNDNKPISARVKVVSPASRLSQQTGSASKLWTPRSVSKSLNSKGGVSAAVNKNKQHKCETVPESSKGCKELWPSSAQGMTLPPCNRTTSPEDYIEVYDNDQEMQLVEELHLARSEKRLELNVVEIYGELTSMDIDPSEEGITFTLGKEEDLQQDLIVVLDTNILLSHLDFVKKMRSHGLGALGLPTVLVPWVVLQELDSLKNRKRLSSSVAHLATPAVHYIYTCLKSQEPRLWGQSMQQASQSSQGLNAENNDDRVLQCCLQYQSLYPEGALILCTNDKNLCSKALLSGVKAFGKADLVEEVDRLKTPGVHNLTPTQPHTQNPVSTQTQTLICTPSQTRDHQKTSPFPGQQQNEQSRSDGGKEREMEEKRKKAAEEARELSSCVSVLEDCLKEVLSRVLEIEMKEAYEELWTEIVYLKPPWTLEGLLQCFKKHWISVFGNIVPRNLQQSLENLHNFFFSGKSVEHSSTALALYEARDLLQAFGCRSEYDGRVRPALASLNALLQRIVPQPEKVSEETHTCDGDTLMEEEEEEEEKQTTPAQVSHQEVWVMFENIWNNVCGISSAVFAALRFDPGAIETNQPVEGPPLPQDALSCLHRLSTAVRQLLQAFTRVLSTDSCLEDAQALLSFIHSSEIAAMEPRFTAKDLLDCLSQHEYREKLCVGGTQLAELNVSLERCAEVTSRQVTPSTWP</sequence>
<dbReference type="GeneTree" id="ENSGT00390000001254"/>
<feature type="region of interest" description="Disordered" evidence="3">
    <location>
        <begin position="1"/>
        <end position="380"/>
    </location>
</feature>
<evidence type="ECO:0000256" key="3">
    <source>
        <dbReference type="SAM" id="MobiDB-lite"/>
    </source>
</evidence>
<evidence type="ECO:0000256" key="1">
    <source>
        <dbReference type="ARBA" id="ARBA00060839"/>
    </source>
</evidence>
<dbReference type="GO" id="GO:0005634">
    <property type="term" value="C:nucleus"/>
    <property type="evidence" value="ECO:0007669"/>
    <property type="project" value="TreeGrafter"/>
</dbReference>
<dbReference type="RefSeq" id="XP_029563920.1">
    <property type="nucleotide sequence ID" value="XM_029708060.1"/>
</dbReference>
<comment type="similarity">
    <text evidence="1">Belongs to the SWT1 family.</text>
</comment>
<dbReference type="InParanoid" id="A0A673ZM62"/>
<gene>
    <name evidence="5" type="primary">swt1</name>
</gene>
<dbReference type="InterPro" id="IPR002716">
    <property type="entry name" value="PIN_dom"/>
</dbReference>
<feature type="compositionally biased region" description="Polar residues" evidence="3">
    <location>
        <begin position="434"/>
        <end position="460"/>
    </location>
</feature>
<feature type="compositionally biased region" description="Low complexity" evidence="3">
    <location>
        <begin position="366"/>
        <end position="375"/>
    </location>
</feature>
<feature type="region of interest" description="Disordered" evidence="3">
    <location>
        <begin position="929"/>
        <end position="957"/>
    </location>
</feature>
<feature type="compositionally biased region" description="Acidic residues" evidence="3">
    <location>
        <begin position="940"/>
        <end position="950"/>
    </location>
</feature>
<dbReference type="PANTHER" id="PTHR16161">
    <property type="entry name" value="TRANSCRIPTIONAL PROTEIN SWT1"/>
    <property type="match status" value="1"/>
</dbReference>
<feature type="compositionally biased region" description="Basic and acidic residues" evidence="3">
    <location>
        <begin position="299"/>
        <end position="317"/>
    </location>
</feature>
<feature type="compositionally biased region" description="Polar residues" evidence="3">
    <location>
        <begin position="272"/>
        <end position="283"/>
    </location>
</feature>
<protein>
    <recommendedName>
        <fullName evidence="2">Transcriptional protein SWT1</fullName>
    </recommendedName>
</protein>
<dbReference type="SMART" id="SM00670">
    <property type="entry name" value="PINc"/>
    <property type="match status" value="1"/>
</dbReference>
<evidence type="ECO:0000313" key="5">
    <source>
        <dbReference type="Ensembl" id="ENSSTUP00000047938.1"/>
    </source>
</evidence>
<feature type="region of interest" description="Disordered" evidence="3">
    <location>
        <begin position="724"/>
        <end position="789"/>
    </location>
</feature>
<dbReference type="InterPro" id="IPR052626">
    <property type="entry name" value="SWT1_Regulator"/>
</dbReference>
<organism evidence="5 6">
    <name type="scientific">Salmo trutta</name>
    <name type="common">Brown trout</name>
    <dbReference type="NCBI Taxonomy" id="8032"/>
    <lineage>
        <taxon>Eukaryota</taxon>
        <taxon>Metazoa</taxon>
        <taxon>Chordata</taxon>
        <taxon>Craniata</taxon>
        <taxon>Vertebrata</taxon>
        <taxon>Euteleostomi</taxon>
        <taxon>Actinopterygii</taxon>
        <taxon>Neopterygii</taxon>
        <taxon>Teleostei</taxon>
        <taxon>Protacanthopterygii</taxon>
        <taxon>Salmoniformes</taxon>
        <taxon>Salmonidae</taxon>
        <taxon>Salmoninae</taxon>
        <taxon>Salmo</taxon>
    </lineage>
</organism>
<feature type="compositionally biased region" description="Basic and acidic residues" evidence="3">
    <location>
        <begin position="202"/>
        <end position="215"/>
    </location>
</feature>
<feature type="compositionally biased region" description="Basic and acidic residues" evidence="3">
    <location>
        <begin position="74"/>
        <end position="89"/>
    </location>
</feature>
<dbReference type="CTD" id="54823"/>
<accession>A0A673ZM62</accession>
<feature type="compositionally biased region" description="Polar residues" evidence="3">
    <location>
        <begin position="62"/>
        <end position="71"/>
    </location>
</feature>
<dbReference type="KEGG" id="stru:115158763"/>
<dbReference type="AlphaFoldDB" id="A0A673ZM62"/>
<reference evidence="5" key="2">
    <citation type="submission" date="2025-09" db="UniProtKB">
        <authorList>
            <consortium name="Ensembl"/>
        </authorList>
    </citation>
    <scope>IDENTIFICATION</scope>
</reference>
<feature type="compositionally biased region" description="Basic and acidic residues" evidence="3">
    <location>
        <begin position="28"/>
        <end position="60"/>
    </location>
</feature>
<dbReference type="FunFam" id="3.40.50.1010:FF:000012">
    <property type="entry name" value="SWT1, RNA endoribonuclease homolog"/>
    <property type="match status" value="1"/>
</dbReference>
<feature type="domain" description="PIN" evidence="4">
    <location>
        <begin position="571"/>
        <end position="699"/>
    </location>
</feature>
<feature type="region of interest" description="Disordered" evidence="3">
    <location>
        <begin position="429"/>
        <end position="474"/>
    </location>
</feature>
<reference evidence="5" key="1">
    <citation type="submission" date="2025-08" db="UniProtKB">
        <authorList>
            <consortium name="Ensembl"/>
        </authorList>
    </citation>
    <scope>IDENTIFICATION</scope>
</reference>
<dbReference type="InterPro" id="IPR029060">
    <property type="entry name" value="PIN-like_dom_sf"/>
</dbReference>
<dbReference type="SUPFAM" id="SSF88723">
    <property type="entry name" value="PIN domain-like"/>
    <property type="match status" value="1"/>
</dbReference>
<feature type="compositionally biased region" description="Polar residues" evidence="3">
    <location>
        <begin position="356"/>
        <end position="365"/>
    </location>
</feature>
<dbReference type="OMA" id="EPYLWGQ"/>
<dbReference type="Proteomes" id="UP000472277">
    <property type="component" value="Chromosome 22"/>
</dbReference>
<dbReference type="PANTHER" id="PTHR16161:SF0">
    <property type="entry name" value="TRANSCRIPTIONAL PROTEIN SWT1"/>
    <property type="match status" value="1"/>
</dbReference>
<feature type="compositionally biased region" description="Polar residues" evidence="3">
    <location>
        <begin position="729"/>
        <end position="753"/>
    </location>
</feature>
<evidence type="ECO:0000259" key="4">
    <source>
        <dbReference type="SMART" id="SM00670"/>
    </source>
</evidence>
<proteinExistence type="inferred from homology"/>
<keyword evidence="6" id="KW-1185">Reference proteome</keyword>
<feature type="compositionally biased region" description="Basic residues" evidence="3">
    <location>
        <begin position="1"/>
        <end position="12"/>
    </location>
</feature>
<dbReference type="Gene3D" id="3.40.50.1010">
    <property type="entry name" value="5'-nuclease"/>
    <property type="match status" value="1"/>
</dbReference>